<dbReference type="EnsemblMetazoa" id="XM_014386058.1">
    <property type="protein sequence ID" value="XP_014241544.1"/>
    <property type="gene ID" value="LOC106662167"/>
</dbReference>
<protein>
    <submittedName>
        <fullName evidence="1">Uncharacterized protein</fullName>
    </submittedName>
</protein>
<dbReference type="KEGG" id="clec:106662167"/>
<evidence type="ECO:0000313" key="1">
    <source>
        <dbReference type="EnsemblMetazoa" id="XP_014241544.1"/>
    </source>
</evidence>
<dbReference type="PANTHER" id="PTHR36693">
    <property type="entry name" value="GH02722P"/>
    <property type="match status" value="1"/>
</dbReference>
<name>A0A8I6RCS5_CIMLE</name>
<dbReference type="Pfam" id="PF16065">
    <property type="entry name" value="DUF4807"/>
    <property type="match status" value="1"/>
</dbReference>
<accession>A0A8I6RCS5</accession>
<keyword evidence="2" id="KW-1185">Reference proteome</keyword>
<dbReference type="PANTHER" id="PTHR36693:SF1">
    <property type="entry name" value="GH02722P"/>
    <property type="match status" value="1"/>
</dbReference>
<reference evidence="1" key="1">
    <citation type="submission" date="2022-01" db="UniProtKB">
        <authorList>
            <consortium name="EnsemblMetazoa"/>
        </authorList>
    </citation>
    <scope>IDENTIFICATION</scope>
</reference>
<evidence type="ECO:0000313" key="2">
    <source>
        <dbReference type="Proteomes" id="UP000494040"/>
    </source>
</evidence>
<dbReference type="RefSeq" id="XP_014241544.1">
    <property type="nucleotide sequence ID" value="XM_014386058.1"/>
</dbReference>
<dbReference type="OrthoDB" id="121932at2759"/>
<proteinExistence type="predicted"/>
<dbReference type="AlphaFoldDB" id="A0A8I6RCS5"/>
<dbReference type="Proteomes" id="UP000494040">
    <property type="component" value="Unassembled WGS sequence"/>
</dbReference>
<sequence>MRVIQVVVIRGNVKIKDLFIIDDGKEITFGDENSLSESERHLLKLDQLIHSKSKTITAKVDCYTSSLFETLLRDSDIIRARFMNTVFASYRRANHFILINVNLSEPRKEVMDQKGSGLFEQLGLERREVDHAMAWFSTLGGAFSALGDCLDYCAVMAGKISLQQFKLALRLNDPFLIARCRLYLSLSLIQQGYFKEAKRIILSQYAFATKDNYDQKLISMCHGIAAKWRYDRKKFKHNKCILLKKIQ</sequence>
<organism evidence="1 2">
    <name type="scientific">Cimex lectularius</name>
    <name type="common">Bed bug</name>
    <name type="synonym">Acanthia lectularia</name>
    <dbReference type="NCBI Taxonomy" id="79782"/>
    <lineage>
        <taxon>Eukaryota</taxon>
        <taxon>Metazoa</taxon>
        <taxon>Ecdysozoa</taxon>
        <taxon>Arthropoda</taxon>
        <taxon>Hexapoda</taxon>
        <taxon>Insecta</taxon>
        <taxon>Pterygota</taxon>
        <taxon>Neoptera</taxon>
        <taxon>Paraneoptera</taxon>
        <taxon>Hemiptera</taxon>
        <taxon>Heteroptera</taxon>
        <taxon>Panheteroptera</taxon>
        <taxon>Cimicomorpha</taxon>
        <taxon>Cimicidae</taxon>
        <taxon>Cimex</taxon>
    </lineage>
</organism>
<dbReference type="GeneID" id="106662167"/>
<dbReference type="InterPro" id="IPR032072">
    <property type="entry name" value="DUF4807"/>
</dbReference>